<name>A0A4Q7M2C0_9MICO</name>
<accession>A0A4Q7M2C0</accession>
<dbReference type="Proteomes" id="UP000293852">
    <property type="component" value="Unassembled WGS sequence"/>
</dbReference>
<sequence>MSGHRARHRTPASRRRRVAPTLAVAIAAALAGAALGGGSTYALWTAVADFDGGSLLTGELSLRIVGSPAVSQSPPAVEVTHTVETYLRGDNIAGALAVTPGSAQTPAGDDSIRATFYVADASGHKVAPVAAEWAEVGERVTVPGLVGDSDGVSATWNVVVRVVAEGDYTWSADGQRPAGADDDADAPMGTLRITLHQVRQGEGFVPADGDEP</sequence>
<dbReference type="AlphaFoldDB" id="A0A4Q7M2C0"/>
<protein>
    <submittedName>
        <fullName evidence="1">Putative ribosomally synthesized peptide with SipW-like signal peptide</fullName>
    </submittedName>
</protein>
<dbReference type="InterPro" id="IPR023833">
    <property type="entry name" value="Signal_pept_SipW-depend-type"/>
</dbReference>
<evidence type="ECO:0000313" key="2">
    <source>
        <dbReference type="Proteomes" id="UP000293852"/>
    </source>
</evidence>
<comment type="caution">
    <text evidence="1">The sequence shown here is derived from an EMBL/GenBank/DDBJ whole genome shotgun (WGS) entry which is preliminary data.</text>
</comment>
<keyword evidence="2" id="KW-1185">Reference proteome</keyword>
<dbReference type="EMBL" id="SGWX01000001">
    <property type="protein sequence ID" value="RZS62026.1"/>
    <property type="molecule type" value="Genomic_DNA"/>
</dbReference>
<proteinExistence type="predicted"/>
<evidence type="ECO:0000313" key="1">
    <source>
        <dbReference type="EMBL" id="RZS62026.1"/>
    </source>
</evidence>
<organism evidence="1 2">
    <name type="scientific">Xylanimonas ulmi</name>
    <dbReference type="NCBI Taxonomy" id="228973"/>
    <lineage>
        <taxon>Bacteria</taxon>
        <taxon>Bacillati</taxon>
        <taxon>Actinomycetota</taxon>
        <taxon>Actinomycetes</taxon>
        <taxon>Micrococcales</taxon>
        <taxon>Promicromonosporaceae</taxon>
        <taxon>Xylanimonas</taxon>
    </lineage>
</organism>
<dbReference type="NCBIfam" id="TIGR04088">
    <property type="entry name" value="cognate_SipW"/>
    <property type="match status" value="1"/>
</dbReference>
<gene>
    <name evidence="1" type="ORF">EV386_2343</name>
</gene>
<reference evidence="1 2" key="1">
    <citation type="submission" date="2019-02" db="EMBL/GenBank/DDBJ databases">
        <title>Sequencing the genomes of 1000 actinobacteria strains.</title>
        <authorList>
            <person name="Klenk H.-P."/>
        </authorList>
    </citation>
    <scope>NUCLEOTIDE SEQUENCE [LARGE SCALE GENOMIC DNA]</scope>
    <source>
        <strain evidence="1 2">DSM 16932</strain>
    </source>
</reference>